<dbReference type="AlphaFoldDB" id="A0A836MP57"/>
<comment type="caution">
    <text evidence="1">The sequence shown here is derived from an EMBL/GenBank/DDBJ whole genome shotgun (WGS) entry which is preliminary data.</text>
</comment>
<organism evidence="1 2">
    <name type="scientific">Acinetobacter nosocomialis</name>
    <dbReference type="NCBI Taxonomy" id="106654"/>
    <lineage>
        <taxon>Bacteria</taxon>
        <taxon>Pseudomonadati</taxon>
        <taxon>Pseudomonadota</taxon>
        <taxon>Gammaproteobacteria</taxon>
        <taxon>Moraxellales</taxon>
        <taxon>Moraxellaceae</taxon>
        <taxon>Acinetobacter</taxon>
        <taxon>Acinetobacter calcoaceticus/baumannii complex</taxon>
    </lineage>
</organism>
<reference evidence="1 2" key="1">
    <citation type="submission" date="2014-04" db="EMBL/GenBank/DDBJ databases">
        <title>The Genome Sequence of Acinetobacter baumanii BIDMC 57.</title>
        <authorList>
            <consortium name="The Broad Institute Genomics Platform"/>
            <consortium name="The Broad Institute Genome Sequencing Center for Infectious Disease"/>
            <person name="Murphy C."/>
            <person name="Cosimi L."/>
            <person name="Cerqueira G."/>
            <person name="Feldgarden M."/>
            <person name="Earl A."/>
            <person name="Spencer M.D."/>
            <person name="Fodor A."/>
            <person name="Sautter R.L."/>
            <person name="Hung D."/>
            <person name="Onderdonk A.B."/>
            <person name="Ernst C."/>
            <person name="Delaney M."/>
            <person name="DuBois A."/>
            <person name="Young S.K."/>
            <person name="Zeng Q."/>
            <person name="Gargeya S."/>
            <person name="Abouelleil A."/>
            <person name="Alvarado L."/>
            <person name="Chapman S.B."/>
            <person name="Gainer-Dewar J."/>
            <person name="Goldberg J."/>
            <person name="Griggs A."/>
            <person name="Gujja S."/>
            <person name="Hansen M."/>
            <person name="Howarth C."/>
            <person name="Imamovic A."/>
            <person name="Larimer J."/>
            <person name="Pearson M."/>
            <person name="Poon T.W."/>
            <person name="Priest M."/>
            <person name="Roberts A."/>
            <person name="Saif S."/>
            <person name="Shea T."/>
            <person name="Sykes S."/>
            <person name="Wortman J."/>
            <person name="Nusbaum C."/>
            <person name="Birren B."/>
        </authorList>
    </citation>
    <scope>NUCLEOTIDE SEQUENCE [LARGE SCALE GENOMIC DNA]</scope>
    <source>
        <strain evidence="1 2">BIDMC 57</strain>
    </source>
</reference>
<evidence type="ECO:0000313" key="2">
    <source>
        <dbReference type="Proteomes" id="UP000027208"/>
    </source>
</evidence>
<accession>A0A836MP57</accession>
<name>A0A836MP57_ACINO</name>
<evidence type="ECO:0000313" key="1">
    <source>
        <dbReference type="EMBL" id="KDM58705.1"/>
    </source>
</evidence>
<dbReference type="EMBL" id="JMUI01000001">
    <property type="protein sequence ID" value="KDM58705.1"/>
    <property type="molecule type" value="Genomic_DNA"/>
</dbReference>
<protein>
    <submittedName>
        <fullName evidence="1">Uncharacterized protein</fullName>
    </submittedName>
</protein>
<proteinExistence type="predicted"/>
<gene>
    <name evidence="1" type="ORF">AE32_00718</name>
</gene>
<sequence length="33" mass="3459">MLIKSILSSITKIIPLPENTNTSSSLGNGSGER</sequence>
<dbReference type="Proteomes" id="UP000027208">
    <property type="component" value="Unassembled WGS sequence"/>
</dbReference>